<gene>
    <name evidence="1" type="ORF">Adt_45724</name>
</gene>
<dbReference type="Proteomes" id="UP001604336">
    <property type="component" value="Unassembled WGS sequence"/>
</dbReference>
<keyword evidence="2" id="KW-1185">Reference proteome</keyword>
<name>A0ABD1PEH0_9LAMI</name>
<reference evidence="2" key="1">
    <citation type="submission" date="2024-07" db="EMBL/GenBank/DDBJ databases">
        <title>Two chromosome-level genome assemblies of Korean endemic species Abeliophyllum distichum and Forsythia ovata (Oleaceae).</title>
        <authorList>
            <person name="Jang H."/>
        </authorList>
    </citation>
    <scope>NUCLEOTIDE SEQUENCE [LARGE SCALE GENOMIC DNA]</scope>
</reference>
<dbReference type="EMBL" id="JBFOLK010000014">
    <property type="protein sequence ID" value="KAL2462304.1"/>
    <property type="molecule type" value="Genomic_DNA"/>
</dbReference>
<evidence type="ECO:0000313" key="1">
    <source>
        <dbReference type="EMBL" id="KAL2462304.1"/>
    </source>
</evidence>
<protein>
    <submittedName>
        <fullName evidence="1">Uncharacterized protein</fullName>
    </submittedName>
</protein>
<organism evidence="1 2">
    <name type="scientific">Abeliophyllum distichum</name>
    <dbReference type="NCBI Taxonomy" id="126358"/>
    <lineage>
        <taxon>Eukaryota</taxon>
        <taxon>Viridiplantae</taxon>
        <taxon>Streptophyta</taxon>
        <taxon>Embryophyta</taxon>
        <taxon>Tracheophyta</taxon>
        <taxon>Spermatophyta</taxon>
        <taxon>Magnoliopsida</taxon>
        <taxon>eudicotyledons</taxon>
        <taxon>Gunneridae</taxon>
        <taxon>Pentapetalae</taxon>
        <taxon>asterids</taxon>
        <taxon>lamiids</taxon>
        <taxon>Lamiales</taxon>
        <taxon>Oleaceae</taxon>
        <taxon>Forsythieae</taxon>
        <taxon>Abeliophyllum</taxon>
    </lineage>
</organism>
<comment type="caution">
    <text evidence="1">The sequence shown here is derived from an EMBL/GenBank/DDBJ whole genome shotgun (WGS) entry which is preliminary data.</text>
</comment>
<accession>A0ABD1PEH0</accession>
<proteinExistence type="predicted"/>
<evidence type="ECO:0000313" key="2">
    <source>
        <dbReference type="Proteomes" id="UP001604336"/>
    </source>
</evidence>
<sequence>MEYCFAVAGVWKKPKNLKTKTKTITSTATYGSRRQKETRDGWPQIWRAAARRGEQVWVRSGLIGDWESGGDSGLREKTVYTKLRNCDVRKIYHRYPLIFGQAFDLDKYAITPTKLSQRGFDGVINSGSDSPRDTLSIFVETRDSSDEGPVALVSSSRMDISGCHSREKQKGSDHRTKEKVKKIGSVDLSYSVEHLATVGEALAASRQNYQEQVPSYHQCITELVATGKVPKGSALYNFTLTFLVNRKNQEDFTATEEPEYKLGLDLV</sequence>
<dbReference type="AlphaFoldDB" id="A0ABD1PEH0"/>